<protein>
    <recommendedName>
        <fullName evidence="4">RRM domain-containing protein</fullName>
    </recommendedName>
</protein>
<accession>A0A9W9LV79</accession>
<evidence type="ECO:0000313" key="2">
    <source>
        <dbReference type="EMBL" id="KAJ5178720.1"/>
    </source>
</evidence>
<feature type="region of interest" description="Disordered" evidence="1">
    <location>
        <begin position="91"/>
        <end position="143"/>
    </location>
</feature>
<feature type="compositionally biased region" description="Pro residues" evidence="1">
    <location>
        <begin position="91"/>
        <end position="103"/>
    </location>
</feature>
<name>A0A9W9LV79_9EURO</name>
<gene>
    <name evidence="2" type="ORF">N7492_001930</name>
</gene>
<evidence type="ECO:0000313" key="3">
    <source>
        <dbReference type="Proteomes" id="UP001146351"/>
    </source>
</evidence>
<dbReference type="EMBL" id="JAPQKO010000002">
    <property type="protein sequence ID" value="KAJ5178720.1"/>
    <property type="molecule type" value="Genomic_DNA"/>
</dbReference>
<proteinExistence type="predicted"/>
<reference evidence="2" key="1">
    <citation type="submission" date="2022-11" db="EMBL/GenBank/DDBJ databases">
        <authorList>
            <person name="Petersen C."/>
        </authorList>
    </citation>
    <scope>NUCLEOTIDE SEQUENCE</scope>
    <source>
        <strain evidence="2">IBT 21917</strain>
    </source>
</reference>
<dbReference type="OrthoDB" id="5244622at2759"/>
<evidence type="ECO:0000256" key="1">
    <source>
        <dbReference type="SAM" id="MobiDB-lite"/>
    </source>
</evidence>
<reference evidence="2" key="2">
    <citation type="journal article" date="2023" name="IMA Fungus">
        <title>Comparative genomic study of the Penicillium genus elucidates a diverse pangenome and 15 lateral gene transfer events.</title>
        <authorList>
            <person name="Petersen C."/>
            <person name="Sorensen T."/>
            <person name="Nielsen M.R."/>
            <person name="Sondergaard T.E."/>
            <person name="Sorensen J.L."/>
            <person name="Fitzpatrick D.A."/>
            <person name="Frisvad J.C."/>
            <person name="Nielsen K.L."/>
        </authorList>
    </citation>
    <scope>NUCLEOTIDE SEQUENCE</scope>
    <source>
        <strain evidence="2">IBT 21917</strain>
    </source>
</reference>
<evidence type="ECO:0008006" key="4">
    <source>
        <dbReference type="Google" id="ProtNLM"/>
    </source>
</evidence>
<comment type="caution">
    <text evidence="2">The sequence shown here is derived from an EMBL/GenBank/DDBJ whole genome shotgun (WGS) entry which is preliminary data.</text>
</comment>
<organism evidence="2 3">
    <name type="scientific">Penicillium capsulatum</name>
    <dbReference type="NCBI Taxonomy" id="69766"/>
    <lineage>
        <taxon>Eukaryota</taxon>
        <taxon>Fungi</taxon>
        <taxon>Dikarya</taxon>
        <taxon>Ascomycota</taxon>
        <taxon>Pezizomycotina</taxon>
        <taxon>Eurotiomycetes</taxon>
        <taxon>Eurotiomycetidae</taxon>
        <taxon>Eurotiales</taxon>
        <taxon>Aspergillaceae</taxon>
        <taxon>Penicillium</taxon>
    </lineage>
</organism>
<dbReference type="AlphaFoldDB" id="A0A9W9LV79"/>
<feature type="compositionally biased region" description="Low complexity" evidence="1">
    <location>
        <begin position="104"/>
        <end position="116"/>
    </location>
</feature>
<dbReference type="Proteomes" id="UP001146351">
    <property type="component" value="Unassembled WGS sequence"/>
</dbReference>
<keyword evidence="3" id="KW-1185">Reference proteome</keyword>
<sequence length="392" mass="42757">MNNQSLISLTSEEDVLGSALATDQVEFPSLVPLSLTAVKMSAIPDPVIRELLPEPVVIPTPAQPAKVVPTAPRAMIDLINKAAAIIIPVPPSAKAPVKTPPKTPTKSGSSPQSKKTNVVAGKGKAGPAKWSPRGRSRKWPGRVYTPPKKVAAPAGSKPFQLHWTFPTGSVFDSVEEERGATRFFGGVFPPNAIHDNAFFQWGLRFVPSVLSGFDNTHRTVTIDHLPPNISLERILPRVRGGAIYSANLLDTRNLVNSYTAFIVFVHQSGALAFLRRVAQEGFYLGSWSAKVHPVPTPTFPIGAETERQITRLGRSRVVMVSSPRERLRKNVYNVLVRGPCGWYIENFGENDEPGQVTVRFISIQMAQIAFDLLTEHVSFGDCKLQFGVDPCA</sequence>